<dbReference type="GO" id="GO:0016740">
    <property type="term" value="F:transferase activity"/>
    <property type="evidence" value="ECO:0007669"/>
    <property type="project" value="UniProtKB-KW"/>
</dbReference>
<dbReference type="SMART" id="SM00297">
    <property type="entry name" value="BROMO"/>
    <property type="match status" value="1"/>
</dbReference>
<keyword evidence="1 2" id="KW-0103">Bromodomain</keyword>
<dbReference type="PANTHER" id="PTHR47343:SF1">
    <property type="entry name" value="TRANSCRIPTIONAL ACTIVATOR SPT7"/>
    <property type="match status" value="1"/>
</dbReference>
<proteinExistence type="predicted"/>
<reference evidence="4 5" key="1">
    <citation type="submission" date="2015-07" db="EMBL/GenBank/DDBJ databases">
        <title>The genome of Pseudoloma neurophilia, a relevant intracellular parasite of the zebrafish.</title>
        <authorList>
            <person name="Ndikumana S."/>
            <person name="Pelin A."/>
            <person name="Sanders J."/>
            <person name="Corradi N."/>
        </authorList>
    </citation>
    <scope>NUCLEOTIDE SEQUENCE [LARGE SCALE GENOMIC DNA]</scope>
    <source>
        <strain evidence="4 5">MK1</strain>
    </source>
</reference>
<dbReference type="InterPro" id="IPR001487">
    <property type="entry name" value="Bromodomain"/>
</dbReference>
<dbReference type="GO" id="GO:0000124">
    <property type="term" value="C:SAGA complex"/>
    <property type="evidence" value="ECO:0007669"/>
    <property type="project" value="InterPro"/>
</dbReference>
<dbReference type="GO" id="GO:0046695">
    <property type="term" value="C:SLIK (SAGA-like) complex"/>
    <property type="evidence" value="ECO:0007669"/>
    <property type="project" value="InterPro"/>
</dbReference>
<feature type="domain" description="Bromo" evidence="3">
    <location>
        <begin position="33"/>
        <end position="103"/>
    </location>
</feature>
<dbReference type="Gene3D" id="1.20.920.10">
    <property type="entry name" value="Bromodomain-like"/>
    <property type="match status" value="1"/>
</dbReference>
<organism evidence="4 5">
    <name type="scientific">Pseudoloma neurophilia</name>
    <dbReference type="NCBI Taxonomy" id="146866"/>
    <lineage>
        <taxon>Eukaryota</taxon>
        <taxon>Fungi</taxon>
        <taxon>Fungi incertae sedis</taxon>
        <taxon>Microsporidia</taxon>
        <taxon>Pseudoloma</taxon>
    </lineage>
</organism>
<keyword evidence="4" id="KW-0808">Transferase</keyword>
<dbReference type="InterPro" id="IPR036427">
    <property type="entry name" value="Bromodomain-like_sf"/>
</dbReference>
<protein>
    <submittedName>
        <fullName evidence="4">Histone acetyltransferase SAGA/ADA, catalytic subunit PCAF/GCN5</fullName>
    </submittedName>
</protein>
<evidence type="ECO:0000259" key="3">
    <source>
        <dbReference type="PROSITE" id="PS50014"/>
    </source>
</evidence>
<dbReference type="GO" id="GO:0005198">
    <property type="term" value="F:structural molecule activity"/>
    <property type="evidence" value="ECO:0007669"/>
    <property type="project" value="TreeGrafter"/>
</dbReference>
<feature type="non-terminal residue" evidence="4">
    <location>
        <position position="231"/>
    </location>
</feature>
<evidence type="ECO:0000256" key="2">
    <source>
        <dbReference type="PROSITE-ProRule" id="PRU00035"/>
    </source>
</evidence>
<evidence type="ECO:0000256" key="1">
    <source>
        <dbReference type="ARBA" id="ARBA00023117"/>
    </source>
</evidence>
<keyword evidence="5" id="KW-1185">Reference proteome</keyword>
<name>A0A0R0LVS7_9MICR</name>
<evidence type="ECO:0000313" key="5">
    <source>
        <dbReference type="Proteomes" id="UP000051530"/>
    </source>
</evidence>
<dbReference type="GO" id="GO:0006325">
    <property type="term" value="P:chromatin organization"/>
    <property type="evidence" value="ECO:0007669"/>
    <property type="project" value="UniProtKB-ARBA"/>
</dbReference>
<sequence length="231" mass="26609">MAVSSFYKSFLGDLPNISFFSPSYTHLINKLKKHKPYSIPFLNPVRKKDAPGYYDIIKKPIDLSTIQKNTENHIYKNKSELFDDLKLMRDNCKTYNISGYIVDYGEEILKYAEKVIFVEDSDNVLEGNVIELEEQSKWSDITDSDLLEMEELYFSNDVDYDVKMDVLSFESENVPTEQIRADNVLIESNLDPSQNVLIESNLDPSQNILIESNLDPSQNILIESNLDPSQN</sequence>
<evidence type="ECO:0000313" key="4">
    <source>
        <dbReference type="EMBL" id="KRH93485.1"/>
    </source>
</evidence>
<dbReference type="PRINTS" id="PR00503">
    <property type="entry name" value="BROMODOMAIN"/>
</dbReference>
<accession>A0A0R0LVS7</accession>
<gene>
    <name evidence="4" type="ORF">M153_835000694</name>
</gene>
<dbReference type="Pfam" id="PF00439">
    <property type="entry name" value="Bromodomain"/>
    <property type="match status" value="1"/>
</dbReference>
<dbReference type="PANTHER" id="PTHR47343">
    <property type="entry name" value="TRANSCRIPTIONAL ACTIVATOR SPT7"/>
    <property type="match status" value="1"/>
</dbReference>
<dbReference type="SUPFAM" id="SSF47370">
    <property type="entry name" value="Bromodomain"/>
    <property type="match status" value="1"/>
</dbReference>
<comment type="caution">
    <text evidence="4">The sequence shown here is derived from an EMBL/GenBank/DDBJ whole genome shotgun (WGS) entry which is preliminary data.</text>
</comment>
<dbReference type="OrthoDB" id="21449at2759"/>
<dbReference type="InterPro" id="IPR037782">
    <property type="entry name" value="Spt7"/>
</dbReference>
<dbReference type="PROSITE" id="PS50014">
    <property type="entry name" value="BROMODOMAIN_2"/>
    <property type="match status" value="1"/>
</dbReference>
<dbReference type="VEuPathDB" id="MicrosporidiaDB:M153_835000694"/>
<dbReference type="GO" id="GO:0006357">
    <property type="term" value="P:regulation of transcription by RNA polymerase II"/>
    <property type="evidence" value="ECO:0007669"/>
    <property type="project" value="TreeGrafter"/>
</dbReference>
<dbReference type="EMBL" id="LGUB01000319">
    <property type="protein sequence ID" value="KRH93485.1"/>
    <property type="molecule type" value="Genomic_DNA"/>
</dbReference>
<dbReference type="Proteomes" id="UP000051530">
    <property type="component" value="Unassembled WGS sequence"/>
</dbReference>
<dbReference type="AlphaFoldDB" id="A0A0R0LVS7"/>